<dbReference type="CDD" id="cd08916">
    <property type="entry name" value="TrHb3_P"/>
    <property type="match status" value="1"/>
</dbReference>
<reference evidence="1 2" key="1">
    <citation type="submission" date="2024-09" db="EMBL/GenBank/DDBJ databases">
        <authorList>
            <person name="Sun Q."/>
            <person name="Mori K."/>
        </authorList>
    </citation>
    <scope>NUCLEOTIDE SEQUENCE [LARGE SCALE GENOMIC DNA]</scope>
    <source>
        <strain evidence="1 2">NCAIM B.02336</strain>
    </source>
</reference>
<dbReference type="RefSeq" id="WP_377542652.1">
    <property type="nucleotide sequence ID" value="NZ_JBHUHJ010000001.1"/>
</dbReference>
<keyword evidence="2" id="KW-1185">Reference proteome</keyword>
<evidence type="ECO:0000313" key="1">
    <source>
        <dbReference type="EMBL" id="MFC0591026.1"/>
    </source>
</evidence>
<proteinExistence type="predicted"/>
<dbReference type="InterPro" id="IPR009050">
    <property type="entry name" value="Globin-like_sf"/>
</dbReference>
<dbReference type="EMBL" id="JBHLTN010000002">
    <property type="protein sequence ID" value="MFC0591026.1"/>
    <property type="molecule type" value="Genomic_DNA"/>
</dbReference>
<evidence type="ECO:0000313" key="2">
    <source>
        <dbReference type="Proteomes" id="UP001589834"/>
    </source>
</evidence>
<gene>
    <name evidence="1" type="ORF">ACFFGG_00505</name>
</gene>
<comment type="caution">
    <text evidence="1">The sequence shown here is derived from an EMBL/GenBank/DDBJ whole genome shotgun (WGS) entry which is preliminary data.</text>
</comment>
<dbReference type="SUPFAM" id="SSF46458">
    <property type="entry name" value="Globin-like"/>
    <property type="match status" value="1"/>
</dbReference>
<dbReference type="Gene3D" id="1.10.490.10">
    <property type="entry name" value="Globins"/>
    <property type="match status" value="1"/>
</dbReference>
<accession>A0ABV6PMH7</accession>
<sequence>MRAMEDLSQLPDRAAIARLVERFYADVRADDVLAPVFEPRLHGRWPAHLVRMTDFWCTTLKLERSFRGDVHHKHMALAGIRPAHLQRWLRLWQRDTALELQPAAAARLQDVAVGIARVMFLGWFGRLPSRDQLLDELALDAA</sequence>
<name>A0ABV6PMH7_9BURK</name>
<dbReference type="Proteomes" id="UP001589834">
    <property type="component" value="Unassembled WGS sequence"/>
</dbReference>
<organism evidence="1 2">
    <name type="scientific">Ottowia pentelensis</name>
    <dbReference type="NCBI Taxonomy" id="511108"/>
    <lineage>
        <taxon>Bacteria</taxon>
        <taxon>Pseudomonadati</taxon>
        <taxon>Pseudomonadota</taxon>
        <taxon>Betaproteobacteria</taxon>
        <taxon>Burkholderiales</taxon>
        <taxon>Comamonadaceae</taxon>
        <taxon>Ottowia</taxon>
    </lineage>
</organism>
<protein>
    <submittedName>
        <fullName evidence="1">Group III truncated hemoglobin</fullName>
    </submittedName>
</protein>
<dbReference type="InterPro" id="IPR012292">
    <property type="entry name" value="Globin/Proto"/>
</dbReference>